<dbReference type="Proteomes" id="UP000231962">
    <property type="component" value="Unassembled WGS sequence"/>
</dbReference>
<evidence type="ECO:0000313" key="12">
    <source>
        <dbReference type="Proteomes" id="UP000231990"/>
    </source>
</evidence>
<dbReference type="OrthoDB" id="9793589at2"/>
<dbReference type="Gene3D" id="1.20.1530.20">
    <property type="match status" value="1"/>
</dbReference>
<feature type="transmembrane region" description="Helical" evidence="7">
    <location>
        <begin position="314"/>
        <end position="343"/>
    </location>
</feature>
<feature type="transmembrane region" description="Helical" evidence="7">
    <location>
        <begin position="272"/>
        <end position="293"/>
    </location>
</feature>
<evidence type="ECO:0000256" key="2">
    <source>
        <dbReference type="ARBA" id="ARBA00022448"/>
    </source>
</evidence>
<evidence type="ECO:0000313" key="11">
    <source>
        <dbReference type="Proteomes" id="UP000231962"/>
    </source>
</evidence>
<proteinExistence type="predicted"/>
<organism evidence="10 12">
    <name type="scientific">Leptospira perolatii</name>
    <dbReference type="NCBI Taxonomy" id="2023191"/>
    <lineage>
        <taxon>Bacteria</taxon>
        <taxon>Pseudomonadati</taxon>
        <taxon>Spirochaetota</taxon>
        <taxon>Spirochaetia</taxon>
        <taxon>Leptospirales</taxon>
        <taxon>Leptospiraceae</taxon>
        <taxon>Leptospira</taxon>
    </lineage>
</organism>
<dbReference type="Proteomes" id="UP000231990">
    <property type="component" value="Unassembled WGS sequence"/>
</dbReference>
<feature type="domain" description="Cation/H+ exchanger transmembrane" evidence="8">
    <location>
        <begin position="92"/>
        <end position="473"/>
    </location>
</feature>
<dbReference type="PANTHER" id="PTHR32468">
    <property type="entry name" value="CATION/H + ANTIPORTER"/>
    <property type="match status" value="1"/>
</dbReference>
<dbReference type="EMBL" id="NPDY01000026">
    <property type="protein sequence ID" value="PJZ68303.1"/>
    <property type="molecule type" value="Genomic_DNA"/>
</dbReference>
<evidence type="ECO:0000313" key="9">
    <source>
        <dbReference type="EMBL" id="PJZ68303.1"/>
    </source>
</evidence>
<evidence type="ECO:0000256" key="7">
    <source>
        <dbReference type="SAM" id="Phobius"/>
    </source>
</evidence>
<comment type="caution">
    <text evidence="10">The sequence shown here is derived from an EMBL/GenBank/DDBJ whole genome shotgun (WGS) entry which is preliminary data.</text>
</comment>
<sequence length="737" mass="80140">MKRNLLLYLALLAVFFAALFTVLEYGDSLEFQKASVNPTATGSTNSTPGTPAASLLTDDQILGEWVKALLRLLKGLRDPLPLLLMQIGLVMIVARIAGRFAVFIGQPSVIGEIIAGILLGPSLFGSLQPEAYAFVFPKSSMGNLQLLSQIGLVFFMFVVGMELDLKILRNQADSAILISHASILLPFILGAWLALSLYPNLAPPGISFLSFSLFLGIGMSITAFPVLARIVQERGLTKTKMGGIALTCAATDDVTAWCLLACVIALVQAGGFVPGIFTILLAISYILIMLFIVRPWMKRAGNIFTNREALTKTAVTFFLLFPLASAWITEAIGIHALFGAFLAGVVMPEKPKLRTLLAEKVEDVSLTIFLPLFFALTGIRTQMGLLFQGNLWLDFAAVLGVAVTGKFAGSAIAARLAGRDWKESLSLGALMNTRGLMELIVLNIGFDYGILSAEVFSMMVLMALVTTFMTGPLLDGIEKAFSIPSQKQIRNAEEILLAFALNSRGIDLLRLAFGLFPHSSKLKEVTALHLSPDSTISGKMAQRYEKSSFEPLHKLSRELGIKLKTLYKPSDNVTKDILKTLQSREYKIFLMGGARSLFSDDVLGGKIRTLLSESNGDAGILVSEKLGKLGQLTVAIFSEKDSSILPLACNIAKNYNSIVSLWDPSGIVPQLPEKDRTLLKKEKIPILRGGDPSVLGEADLILCDLDAWEEEPELRNWELSDGAGLLLLRIRKNRSLI</sequence>
<feature type="transmembrane region" description="Helical" evidence="7">
    <location>
        <begin position="175"/>
        <end position="195"/>
    </location>
</feature>
<keyword evidence="4 7" id="KW-1133">Transmembrane helix</keyword>
<dbReference type="AlphaFoldDB" id="A0A2M9ZQ77"/>
<dbReference type="RefSeq" id="WP_100715257.1">
    <property type="nucleotide sequence ID" value="NZ_NPDY01000026.1"/>
</dbReference>
<dbReference type="InterPro" id="IPR038770">
    <property type="entry name" value="Na+/solute_symporter_sf"/>
</dbReference>
<gene>
    <name evidence="9" type="ORF">CH360_16820</name>
    <name evidence="10" type="ORF">CH373_04775</name>
</gene>
<keyword evidence="2" id="KW-0813">Transport</keyword>
<dbReference type="Pfam" id="PF00999">
    <property type="entry name" value="Na_H_Exchanger"/>
    <property type="match status" value="1"/>
</dbReference>
<keyword evidence="5" id="KW-0406">Ion transport</keyword>
<evidence type="ECO:0000256" key="3">
    <source>
        <dbReference type="ARBA" id="ARBA00022692"/>
    </source>
</evidence>
<name>A0A2M9ZQ77_9LEPT</name>
<feature type="transmembrane region" description="Helical" evidence="7">
    <location>
        <begin position="207"/>
        <end position="231"/>
    </location>
</feature>
<evidence type="ECO:0000259" key="8">
    <source>
        <dbReference type="Pfam" id="PF00999"/>
    </source>
</evidence>
<feature type="transmembrane region" description="Helical" evidence="7">
    <location>
        <begin position="109"/>
        <end position="126"/>
    </location>
</feature>
<dbReference type="GO" id="GO:0016020">
    <property type="term" value="C:membrane"/>
    <property type="evidence" value="ECO:0007669"/>
    <property type="project" value="UniProtKB-SubCell"/>
</dbReference>
<feature type="transmembrane region" description="Helical" evidence="7">
    <location>
        <begin position="80"/>
        <end position="97"/>
    </location>
</feature>
<dbReference type="GO" id="GO:0015297">
    <property type="term" value="F:antiporter activity"/>
    <property type="evidence" value="ECO:0007669"/>
    <property type="project" value="InterPro"/>
</dbReference>
<feature type="transmembrane region" description="Helical" evidence="7">
    <location>
        <begin position="146"/>
        <end position="163"/>
    </location>
</feature>
<evidence type="ECO:0000256" key="4">
    <source>
        <dbReference type="ARBA" id="ARBA00022989"/>
    </source>
</evidence>
<dbReference type="PANTHER" id="PTHR32468:SF0">
    <property type="entry name" value="K(+)_H(+) ANTIPORTER 1"/>
    <property type="match status" value="1"/>
</dbReference>
<dbReference type="EMBL" id="NPDZ01000002">
    <property type="protein sequence ID" value="PJZ74230.1"/>
    <property type="molecule type" value="Genomic_DNA"/>
</dbReference>
<evidence type="ECO:0000256" key="6">
    <source>
        <dbReference type="ARBA" id="ARBA00023136"/>
    </source>
</evidence>
<evidence type="ECO:0000256" key="1">
    <source>
        <dbReference type="ARBA" id="ARBA00004141"/>
    </source>
</evidence>
<evidence type="ECO:0000256" key="5">
    <source>
        <dbReference type="ARBA" id="ARBA00023065"/>
    </source>
</evidence>
<keyword evidence="3 7" id="KW-0812">Transmembrane</keyword>
<dbReference type="InterPro" id="IPR006153">
    <property type="entry name" value="Cation/H_exchanger_TM"/>
</dbReference>
<keyword evidence="11" id="KW-1185">Reference proteome</keyword>
<feature type="transmembrane region" description="Helical" evidence="7">
    <location>
        <begin position="391"/>
        <end position="417"/>
    </location>
</feature>
<comment type="subcellular location">
    <subcellularLocation>
        <location evidence="1">Membrane</location>
        <topology evidence="1">Multi-pass membrane protein</topology>
    </subcellularLocation>
</comment>
<reference evidence="11 12" key="1">
    <citation type="submission" date="2017-07" db="EMBL/GenBank/DDBJ databases">
        <title>Leptospira spp. isolated from tropical soils.</title>
        <authorList>
            <person name="Thibeaux R."/>
            <person name="Iraola G."/>
            <person name="Ferres I."/>
            <person name="Bierque E."/>
            <person name="Girault D."/>
            <person name="Soupe-Gilbert M.-E."/>
            <person name="Picardeau M."/>
            <person name="Goarant C."/>
        </authorList>
    </citation>
    <scope>NUCLEOTIDE SEQUENCE [LARGE SCALE GENOMIC DNA]</scope>
    <source>
        <strain evidence="10 12">FH1-B-B1</strain>
        <strain evidence="9 11">FH1-B-C1</strain>
    </source>
</reference>
<protein>
    <submittedName>
        <fullName evidence="10">Sodium:proton antiporter</fullName>
    </submittedName>
</protein>
<keyword evidence="6 7" id="KW-0472">Membrane</keyword>
<accession>A0A2M9ZQ77</accession>
<feature type="transmembrane region" description="Helical" evidence="7">
    <location>
        <begin position="243"/>
        <end position="266"/>
    </location>
</feature>
<dbReference type="GO" id="GO:1902600">
    <property type="term" value="P:proton transmembrane transport"/>
    <property type="evidence" value="ECO:0007669"/>
    <property type="project" value="InterPro"/>
</dbReference>
<dbReference type="InterPro" id="IPR050794">
    <property type="entry name" value="CPA2_transporter"/>
</dbReference>
<evidence type="ECO:0000313" key="10">
    <source>
        <dbReference type="EMBL" id="PJZ74230.1"/>
    </source>
</evidence>